<dbReference type="OrthoDB" id="498286at2759"/>
<protein>
    <submittedName>
        <fullName evidence="1">Uncharacterized protein</fullName>
    </submittedName>
</protein>
<accession>A0A8J4V038</accession>
<comment type="caution">
    <text evidence="1">The sequence shown here is derived from an EMBL/GenBank/DDBJ whole genome shotgun (WGS) entry which is preliminary data.</text>
</comment>
<dbReference type="EMBL" id="AJWJ01000177">
    <property type="protein sequence ID" value="KAF2073888.1"/>
    <property type="molecule type" value="Genomic_DNA"/>
</dbReference>
<reference evidence="1" key="1">
    <citation type="submission" date="2020-01" db="EMBL/GenBank/DDBJ databases">
        <title>Development of genomics and gene disruption for Polysphondylium violaceum indicates a role for the polyketide synthase stlB in stalk morphogenesis.</title>
        <authorList>
            <person name="Narita B."/>
            <person name="Kawabe Y."/>
            <person name="Kin K."/>
            <person name="Saito T."/>
            <person name="Gibbs R."/>
            <person name="Kuspa A."/>
            <person name="Muzny D."/>
            <person name="Queller D."/>
            <person name="Richards S."/>
            <person name="Strassman J."/>
            <person name="Sucgang R."/>
            <person name="Worley K."/>
            <person name="Schaap P."/>
        </authorList>
    </citation>
    <scope>NUCLEOTIDE SEQUENCE</scope>
    <source>
        <strain evidence="1">QSvi11</strain>
    </source>
</reference>
<name>A0A8J4V038_9MYCE</name>
<dbReference type="PANTHER" id="PTHR35020">
    <property type="entry name" value="N-ACETYLGLUCOSAMINE-INDUCED PROTEIN 1"/>
    <property type="match status" value="1"/>
</dbReference>
<gene>
    <name evidence="1" type="ORF">CYY_004812</name>
</gene>
<dbReference type="PANTHER" id="PTHR35020:SF2">
    <property type="entry name" value="N-ACETYLGLUCOSAMINE-INDUCED PROTEIN 1"/>
    <property type="match status" value="1"/>
</dbReference>
<sequence length="189" mass="22251">MDKGECSILPNSCTETTGATTQPKLFYPNPNEGYIMRTWEDLKRVINEGRLHELGRRENDQLEMTKHMTGVKAAYHSIKDYIDHRFFDFPVQDVIVNSNVKKVSTRPQEISQKLVFRPNDFPYNCEDSVSHYVLWCLKPLTFDEAKDYLDSYLGRQYGDDSNGYIFFVNPEHLQSIKEIFHYHVFIRNL</sequence>
<dbReference type="InterPro" id="IPR022036">
    <property type="entry name" value="DUF3605"/>
</dbReference>
<evidence type="ECO:0000313" key="2">
    <source>
        <dbReference type="Proteomes" id="UP000695562"/>
    </source>
</evidence>
<keyword evidence="2" id="KW-1185">Reference proteome</keyword>
<dbReference type="Proteomes" id="UP000695562">
    <property type="component" value="Unassembled WGS sequence"/>
</dbReference>
<dbReference type="GO" id="GO:0005737">
    <property type="term" value="C:cytoplasm"/>
    <property type="evidence" value="ECO:0007669"/>
    <property type="project" value="TreeGrafter"/>
</dbReference>
<proteinExistence type="predicted"/>
<organism evidence="1 2">
    <name type="scientific">Polysphondylium violaceum</name>
    <dbReference type="NCBI Taxonomy" id="133409"/>
    <lineage>
        <taxon>Eukaryota</taxon>
        <taxon>Amoebozoa</taxon>
        <taxon>Evosea</taxon>
        <taxon>Eumycetozoa</taxon>
        <taxon>Dictyostelia</taxon>
        <taxon>Dictyosteliales</taxon>
        <taxon>Dictyosteliaceae</taxon>
        <taxon>Polysphondylium</taxon>
    </lineage>
</organism>
<dbReference type="Pfam" id="PF12239">
    <property type="entry name" value="DUF3605"/>
    <property type="match status" value="1"/>
</dbReference>
<dbReference type="AlphaFoldDB" id="A0A8J4V038"/>
<dbReference type="GO" id="GO:0006044">
    <property type="term" value="P:N-acetylglucosamine metabolic process"/>
    <property type="evidence" value="ECO:0007669"/>
    <property type="project" value="TreeGrafter"/>
</dbReference>
<evidence type="ECO:0000313" key="1">
    <source>
        <dbReference type="EMBL" id="KAF2073888.1"/>
    </source>
</evidence>